<name>A0A2S9Q6R7_9HYPH</name>
<comment type="similarity">
    <text evidence="2">Belongs to the binding-protein-dependent transport system permease family. HisMQ subfamily.</text>
</comment>
<evidence type="ECO:0000256" key="6">
    <source>
        <dbReference type="ARBA" id="ARBA00022989"/>
    </source>
</evidence>
<keyword evidence="3 8" id="KW-0813">Transport</keyword>
<dbReference type="PANTHER" id="PTHR30614:SF36">
    <property type="entry name" value="ABC TRANSPORTER MEMBRANE-SPANNING PERMEASE-GLUTAMINE TRANSPORT"/>
    <property type="match status" value="1"/>
</dbReference>
<sequence>MSMMLETLPFLLGGLWTTLFVSAAVVVISLLIGIPLGCALVFGPAWARLPIRLYADFVRGVPILVLLYFIYYGLPALRINLPSLLAAIVALTAFKSAQIVEITRGAFQAIPKGQTEAAQSIGLGLFDRFVYVLAPQAVRRFLPPFINSVVDTVKGSSLVSLLGIVDLLLSLQQVIGRTHVALPLYVLGALLYFAINFPLSALSRRLEKRFV</sequence>
<dbReference type="SUPFAM" id="SSF161098">
    <property type="entry name" value="MetI-like"/>
    <property type="match status" value="1"/>
</dbReference>
<evidence type="ECO:0000256" key="1">
    <source>
        <dbReference type="ARBA" id="ARBA00004429"/>
    </source>
</evidence>
<evidence type="ECO:0000256" key="3">
    <source>
        <dbReference type="ARBA" id="ARBA00022448"/>
    </source>
</evidence>
<dbReference type="RefSeq" id="WP_105864634.1">
    <property type="nucleotide sequence ID" value="NZ_PUEJ01000010.1"/>
</dbReference>
<evidence type="ECO:0000259" key="9">
    <source>
        <dbReference type="PROSITE" id="PS50928"/>
    </source>
</evidence>
<proteinExistence type="inferred from homology"/>
<keyword evidence="7 8" id="KW-0472">Membrane</keyword>
<dbReference type="GO" id="GO:0043190">
    <property type="term" value="C:ATP-binding cassette (ABC) transporter complex"/>
    <property type="evidence" value="ECO:0007669"/>
    <property type="project" value="InterPro"/>
</dbReference>
<dbReference type="Pfam" id="PF00528">
    <property type="entry name" value="BPD_transp_1"/>
    <property type="match status" value="1"/>
</dbReference>
<dbReference type="Gene3D" id="1.10.3720.10">
    <property type="entry name" value="MetI-like"/>
    <property type="match status" value="1"/>
</dbReference>
<protein>
    <submittedName>
        <fullName evidence="10">Amino acid ABC transporter permease</fullName>
    </submittedName>
</protein>
<dbReference type="Proteomes" id="UP000237682">
    <property type="component" value="Unassembled WGS sequence"/>
</dbReference>
<dbReference type="PANTHER" id="PTHR30614">
    <property type="entry name" value="MEMBRANE COMPONENT OF AMINO ACID ABC TRANSPORTER"/>
    <property type="match status" value="1"/>
</dbReference>
<dbReference type="OrthoDB" id="9814550at2"/>
<dbReference type="InterPro" id="IPR043429">
    <property type="entry name" value="ArtM/GltK/GlnP/TcyL/YhdX-like"/>
</dbReference>
<gene>
    <name evidence="10" type="ORF">C5L14_24240</name>
</gene>
<feature type="transmembrane region" description="Helical" evidence="8">
    <location>
        <begin position="53"/>
        <end position="71"/>
    </location>
</feature>
<reference evidence="10 11" key="1">
    <citation type="submission" date="2018-02" db="EMBL/GenBank/DDBJ databases">
        <title>Whole genome sequencing of endophytic bacterium.</title>
        <authorList>
            <person name="Eedara R."/>
            <person name="Podile A.R."/>
        </authorList>
    </citation>
    <scope>NUCLEOTIDE SEQUENCE [LARGE SCALE GENOMIC DNA]</scope>
    <source>
        <strain evidence="10 11">RP1T</strain>
    </source>
</reference>
<accession>A0A2S9Q6R7</accession>
<comment type="caution">
    <text evidence="10">The sequence shown here is derived from an EMBL/GenBank/DDBJ whole genome shotgun (WGS) entry which is preliminary data.</text>
</comment>
<dbReference type="AlphaFoldDB" id="A0A2S9Q6R7"/>
<evidence type="ECO:0000256" key="5">
    <source>
        <dbReference type="ARBA" id="ARBA00022692"/>
    </source>
</evidence>
<dbReference type="GO" id="GO:0022857">
    <property type="term" value="F:transmembrane transporter activity"/>
    <property type="evidence" value="ECO:0007669"/>
    <property type="project" value="InterPro"/>
</dbReference>
<dbReference type="EMBL" id="PUEJ01000010">
    <property type="protein sequence ID" value="PRH85052.1"/>
    <property type="molecule type" value="Genomic_DNA"/>
</dbReference>
<evidence type="ECO:0000256" key="4">
    <source>
        <dbReference type="ARBA" id="ARBA00022475"/>
    </source>
</evidence>
<dbReference type="CDD" id="cd06261">
    <property type="entry name" value="TM_PBP2"/>
    <property type="match status" value="1"/>
</dbReference>
<keyword evidence="11" id="KW-1185">Reference proteome</keyword>
<keyword evidence="5 8" id="KW-0812">Transmembrane</keyword>
<evidence type="ECO:0000256" key="7">
    <source>
        <dbReference type="ARBA" id="ARBA00023136"/>
    </source>
</evidence>
<evidence type="ECO:0000256" key="8">
    <source>
        <dbReference type="RuleBase" id="RU363032"/>
    </source>
</evidence>
<evidence type="ECO:0000313" key="11">
    <source>
        <dbReference type="Proteomes" id="UP000237682"/>
    </source>
</evidence>
<feature type="transmembrane region" description="Helical" evidence="8">
    <location>
        <begin position="182"/>
        <end position="202"/>
    </location>
</feature>
<keyword evidence="6 8" id="KW-1133">Transmembrane helix</keyword>
<organism evidence="10 11">
    <name type="scientific">Labrys okinawensis</name>
    <dbReference type="NCBI Taxonomy" id="346911"/>
    <lineage>
        <taxon>Bacteria</taxon>
        <taxon>Pseudomonadati</taxon>
        <taxon>Pseudomonadota</taxon>
        <taxon>Alphaproteobacteria</taxon>
        <taxon>Hyphomicrobiales</taxon>
        <taxon>Xanthobacteraceae</taxon>
        <taxon>Labrys</taxon>
    </lineage>
</organism>
<dbReference type="NCBIfam" id="TIGR01726">
    <property type="entry name" value="HEQRo_perm_3TM"/>
    <property type="match status" value="1"/>
</dbReference>
<keyword evidence="4" id="KW-1003">Cell membrane</keyword>
<evidence type="ECO:0000313" key="10">
    <source>
        <dbReference type="EMBL" id="PRH85052.1"/>
    </source>
</evidence>
<dbReference type="InterPro" id="IPR035906">
    <property type="entry name" value="MetI-like_sf"/>
</dbReference>
<feature type="transmembrane region" description="Helical" evidence="8">
    <location>
        <begin position="20"/>
        <end position="41"/>
    </location>
</feature>
<comment type="subcellular location">
    <subcellularLocation>
        <location evidence="1">Cell inner membrane</location>
        <topology evidence="1">Multi-pass membrane protein</topology>
    </subcellularLocation>
    <subcellularLocation>
        <location evidence="8">Cell membrane</location>
        <topology evidence="8">Multi-pass membrane protein</topology>
    </subcellularLocation>
</comment>
<evidence type="ECO:0000256" key="2">
    <source>
        <dbReference type="ARBA" id="ARBA00010072"/>
    </source>
</evidence>
<dbReference type="InterPro" id="IPR010065">
    <property type="entry name" value="AA_ABC_transptr_permease_3TM"/>
</dbReference>
<feature type="domain" description="ABC transmembrane type-1" evidence="9">
    <location>
        <begin position="15"/>
        <end position="203"/>
    </location>
</feature>
<dbReference type="PROSITE" id="PS50928">
    <property type="entry name" value="ABC_TM1"/>
    <property type="match status" value="1"/>
</dbReference>
<dbReference type="GO" id="GO:0006865">
    <property type="term" value="P:amino acid transport"/>
    <property type="evidence" value="ECO:0007669"/>
    <property type="project" value="TreeGrafter"/>
</dbReference>
<dbReference type="InterPro" id="IPR000515">
    <property type="entry name" value="MetI-like"/>
</dbReference>